<dbReference type="InterPro" id="IPR003510">
    <property type="entry name" value="Fumarate_red_C"/>
</dbReference>
<keyword evidence="1" id="KW-1003">Cell membrane</keyword>
<sequence length="129" mass="14919">MSEPRQVNQAYQSQLRRNWWLKHGYYQRYMLREATVLPLLFFCGCLLTGLYSLQHSEQSWLNWLAFMATPWVIGLNLLTFFASLFHAKTFFELFPRVLPILPAPLMIAGQWLGTLSVTLLLALLLGGVL</sequence>
<gene>
    <name evidence="6" type="ORF">JAO78_001290</name>
</gene>
<feature type="transmembrane region" description="Helical" evidence="5">
    <location>
        <begin position="35"/>
        <end position="53"/>
    </location>
</feature>
<dbReference type="InterPro" id="IPR034804">
    <property type="entry name" value="SQR/QFR_C/D"/>
</dbReference>
<keyword evidence="3 5" id="KW-1133">Transmembrane helix</keyword>
<dbReference type="EMBL" id="JAEINI020000001">
    <property type="protein sequence ID" value="MCB5225452.1"/>
    <property type="molecule type" value="Genomic_DNA"/>
</dbReference>
<comment type="caution">
    <text evidence="6">The sequence shown here is derived from an EMBL/GenBank/DDBJ whole genome shotgun (WGS) entry which is preliminary data.</text>
</comment>
<proteinExistence type="predicted"/>
<dbReference type="Gene3D" id="1.20.1300.10">
    <property type="entry name" value="Fumarate reductase/succinate dehydrogenase, transmembrane subunit"/>
    <property type="match status" value="1"/>
</dbReference>
<evidence type="ECO:0000256" key="2">
    <source>
        <dbReference type="ARBA" id="ARBA00022692"/>
    </source>
</evidence>
<keyword evidence="2 5" id="KW-0812">Transmembrane</keyword>
<dbReference type="Pfam" id="PF02300">
    <property type="entry name" value="Fumarate_red_C"/>
    <property type="match status" value="1"/>
</dbReference>
<feature type="transmembrane region" description="Helical" evidence="5">
    <location>
        <begin position="60"/>
        <end position="85"/>
    </location>
</feature>
<name>A0ABS8BZF5_9ALTE</name>
<reference evidence="6 7" key="1">
    <citation type="submission" date="2021-10" db="EMBL/GenBank/DDBJ databases">
        <title>Alishewanella koreense sp. nov. isolated from seawater of southwestern coast in South Korea and the proposal for the reclassification of Rheinheimera perlucida and Rheinheimera tuosuensis as Arsukibacterium perlucida and Arsukibacterium tuosuensis.</title>
        <authorList>
            <person name="Kim K.H."/>
            <person name="Ruan W."/>
            <person name="Kim K.R."/>
            <person name="Baek J.H."/>
            <person name="Jeon C.O."/>
        </authorList>
    </citation>
    <scope>NUCLEOTIDE SEQUENCE [LARGE SCALE GENOMIC DNA]</scope>
    <source>
        <strain evidence="6 7">16-MA</strain>
    </source>
</reference>
<evidence type="ECO:0000313" key="7">
    <source>
        <dbReference type="Proteomes" id="UP000633814"/>
    </source>
</evidence>
<evidence type="ECO:0000313" key="6">
    <source>
        <dbReference type="EMBL" id="MCB5225452.1"/>
    </source>
</evidence>
<dbReference type="SUPFAM" id="SSF81343">
    <property type="entry name" value="Fumarate reductase respiratory complex transmembrane subunits"/>
    <property type="match status" value="1"/>
</dbReference>
<accession>A0ABS8BZF5</accession>
<evidence type="ECO:0000256" key="1">
    <source>
        <dbReference type="ARBA" id="ARBA00022475"/>
    </source>
</evidence>
<keyword evidence="7" id="KW-1185">Reference proteome</keyword>
<evidence type="ECO:0000256" key="3">
    <source>
        <dbReference type="ARBA" id="ARBA00022989"/>
    </source>
</evidence>
<keyword evidence="4 5" id="KW-0472">Membrane</keyword>
<organism evidence="6 7">
    <name type="scientific">Alishewanella maricola</name>
    <dbReference type="NCBI Taxonomy" id="2795740"/>
    <lineage>
        <taxon>Bacteria</taxon>
        <taxon>Pseudomonadati</taxon>
        <taxon>Pseudomonadota</taxon>
        <taxon>Gammaproteobacteria</taxon>
        <taxon>Alteromonadales</taxon>
        <taxon>Alteromonadaceae</taxon>
        <taxon>Alishewanella</taxon>
    </lineage>
</organism>
<protein>
    <submittedName>
        <fullName evidence="6">Fumarate reductase subunit C</fullName>
    </submittedName>
</protein>
<feature type="transmembrane region" description="Helical" evidence="5">
    <location>
        <begin position="105"/>
        <end position="128"/>
    </location>
</feature>
<evidence type="ECO:0000256" key="5">
    <source>
        <dbReference type="SAM" id="Phobius"/>
    </source>
</evidence>
<evidence type="ECO:0000256" key="4">
    <source>
        <dbReference type="ARBA" id="ARBA00023136"/>
    </source>
</evidence>
<dbReference type="RefSeq" id="WP_226749543.1">
    <property type="nucleotide sequence ID" value="NZ_JAEINI020000001.1"/>
</dbReference>
<dbReference type="Proteomes" id="UP000633814">
    <property type="component" value="Unassembled WGS sequence"/>
</dbReference>